<gene>
    <name evidence="1" type="ORF">SDC9_211656</name>
</gene>
<evidence type="ECO:0000313" key="1">
    <source>
        <dbReference type="EMBL" id="MPN63889.1"/>
    </source>
</evidence>
<dbReference type="AlphaFoldDB" id="A0A645JMB8"/>
<comment type="caution">
    <text evidence="1">The sequence shown here is derived from an EMBL/GenBank/DDBJ whole genome shotgun (WGS) entry which is preliminary data.</text>
</comment>
<protein>
    <submittedName>
        <fullName evidence="1">Uncharacterized protein</fullName>
    </submittedName>
</protein>
<reference evidence="1" key="1">
    <citation type="submission" date="2019-08" db="EMBL/GenBank/DDBJ databases">
        <authorList>
            <person name="Kucharzyk K."/>
            <person name="Murdoch R.W."/>
            <person name="Higgins S."/>
            <person name="Loffler F."/>
        </authorList>
    </citation>
    <scope>NUCLEOTIDE SEQUENCE</scope>
</reference>
<accession>A0A645JMB8</accession>
<sequence>MFYREISEIFFYVHFNFFLFKVNDLLQVFSLVTNDFGLHSYDFSQTIFHNQKSDNLSQNSVQFFIQLLSKLVQQNDFAIGFIVVFRLR</sequence>
<proteinExistence type="predicted"/>
<name>A0A645JMB8_9ZZZZ</name>
<organism evidence="1">
    <name type="scientific">bioreactor metagenome</name>
    <dbReference type="NCBI Taxonomy" id="1076179"/>
    <lineage>
        <taxon>unclassified sequences</taxon>
        <taxon>metagenomes</taxon>
        <taxon>ecological metagenomes</taxon>
    </lineage>
</organism>
<dbReference type="EMBL" id="VSSQ01143951">
    <property type="protein sequence ID" value="MPN63889.1"/>
    <property type="molecule type" value="Genomic_DNA"/>
</dbReference>